<organism evidence="8">
    <name type="scientific">Candidatus Caldatribacterium californiense</name>
    <dbReference type="NCBI Taxonomy" id="1454726"/>
    <lineage>
        <taxon>Bacteria</taxon>
        <taxon>Pseudomonadati</taxon>
        <taxon>Atribacterota</taxon>
        <taxon>Atribacteria</taxon>
        <taxon>Atribacterales</taxon>
        <taxon>Candidatus Caldatribacteriaceae</taxon>
        <taxon>Candidatus Caldatribacterium</taxon>
    </lineage>
</organism>
<comment type="subcellular location">
    <subcellularLocation>
        <location evidence="1">Cytoplasm</location>
    </subcellularLocation>
</comment>
<evidence type="ECO:0000259" key="7">
    <source>
        <dbReference type="Pfam" id="PF01261"/>
    </source>
</evidence>
<dbReference type="PANTHER" id="PTHR30268:SF0">
    <property type="entry name" value="L-RHAMNOSE ISOMERASE"/>
    <property type="match status" value="1"/>
</dbReference>
<dbReference type="GO" id="GO:0046872">
    <property type="term" value="F:metal ion binding"/>
    <property type="evidence" value="ECO:0007669"/>
    <property type="project" value="UniProtKB-KW"/>
</dbReference>
<evidence type="ECO:0000256" key="6">
    <source>
        <dbReference type="ARBA" id="ARBA00023277"/>
    </source>
</evidence>
<dbReference type="Gene3D" id="3.20.20.150">
    <property type="entry name" value="Divalent-metal-dependent TIM barrel enzymes"/>
    <property type="match status" value="1"/>
</dbReference>
<dbReference type="PROSITE" id="PS51415">
    <property type="entry name" value="XYLOSE_ISOMERASE"/>
    <property type="match status" value="1"/>
</dbReference>
<evidence type="ECO:0000256" key="4">
    <source>
        <dbReference type="ARBA" id="ARBA00023211"/>
    </source>
</evidence>
<dbReference type="GO" id="GO:0009045">
    <property type="term" value="F:xylose isomerase activity"/>
    <property type="evidence" value="ECO:0007669"/>
    <property type="project" value="InterPro"/>
</dbReference>
<evidence type="ECO:0000256" key="1">
    <source>
        <dbReference type="ARBA" id="ARBA00004496"/>
    </source>
</evidence>
<evidence type="ECO:0000256" key="2">
    <source>
        <dbReference type="ARBA" id="ARBA00022490"/>
    </source>
</evidence>
<gene>
    <name evidence="8" type="ORF">ENV30_06500</name>
</gene>
<protein>
    <recommendedName>
        <fullName evidence="7">Xylose isomerase-like TIM barrel domain-containing protein</fullName>
    </recommendedName>
</protein>
<dbReference type="SUPFAM" id="SSF51658">
    <property type="entry name" value="Xylose isomerase-like"/>
    <property type="match status" value="1"/>
</dbReference>
<reference evidence="8" key="1">
    <citation type="journal article" date="2020" name="mSystems">
        <title>Genome- and Community-Level Interaction Insights into Carbon Utilization and Element Cycling Functions of Hydrothermarchaeota in Hydrothermal Sediment.</title>
        <authorList>
            <person name="Zhou Z."/>
            <person name="Liu Y."/>
            <person name="Xu W."/>
            <person name="Pan J."/>
            <person name="Luo Z.H."/>
            <person name="Li M."/>
        </authorList>
    </citation>
    <scope>NUCLEOTIDE SEQUENCE [LARGE SCALE GENOMIC DNA]</scope>
    <source>
        <strain evidence="8">SpSt-747</strain>
    </source>
</reference>
<dbReference type="InterPro" id="IPR013022">
    <property type="entry name" value="Xyl_isomerase-like_TIM-brl"/>
</dbReference>
<dbReference type="PANTHER" id="PTHR30268">
    <property type="entry name" value="L-RHAMNOSE ISOMERASE"/>
    <property type="match status" value="1"/>
</dbReference>
<keyword evidence="6" id="KW-0119">Carbohydrate metabolism</keyword>
<dbReference type="InterPro" id="IPR050337">
    <property type="entry name" value="L-rhamnose_isomerase"/>
</dbReference>
<evidence type="ECO:0000256" key="3">
    <source>
        <dbReference type="ARBA" id="ARBA00022723"/>
    </source>
</evidence>
<evidence type="ECO:0000313" key="8">
    <source>
        <dbReference type="EMBL" id="HGI30937.1"/>
    </source>
</evidence>
<dbReference type="Pfam" id="PF01261">
    <property type="entry name" value="AP_endonuc_2"/>
    <property type="match status" value="1"/>
</dbReference>
<dbReference type="PROSITE" id="PS51257">
    <property type="entry name" value="PROKAR_LIPOPROTEIN"/>
    <property type="match status" value="1"/>
</dbReference>
<evidence type="ECO:0000256" key="5">
    <source>
        <dbReference type="ARBA" id="ARBA00023235"/>
    </source>
</evidence>
<accession>A0A7V3YH08</accession>
<dbReference type="InterPro" id="IPR036237">
    <property type="entry name" value="Xyl_isomerase-like_sf"/>
</dbReference>
<dbReference type="GO" id="GO:0019324">
    <property type="term" value="P:L-lyxose metabolic process"/>
    <property type="evidence" value="ECO:0007669"/>
    <property type="project" value="TreeGrafter"/>
</dbReference>
<keyword evidence="5" id="KW-0413">Isomerase</keyword>
<keyword evidence="3" id="KW-0479">Metal-binding</keyword>
<dbReference type="AlphaFoldDB" id="A0A7V3YH08"/>
<feature type="domain" description="Xylose isomerase-like TIM barrel" evidence="7">
    <location>
        <begin position="45"/>
        <end position="277"/>
    </location>
</feature>
<comment type="caution">
    <text evidence="8">The sequence shown here is derived from an EMBL/GenBank/DDBJ whole genome shotgun (WGS) entry which is preliminary data.</text>
</comment>
<dbReference type="GO" id="GO:0019301">
    <property type="term" value="P:rhamnose catabolic process"/>
    <property type="evidence" value="ECO:0007669"/>
    <property type="project" value="TreeGrafter"/>
</dbReference>
<keyword evidence="4" id="KW-0464">Manganese</keyword>
<proteinExistence type="predicted"/>
<keyword evidence="2" id="KW-0963">Cytoplasm</keyword>
<dbReference type="GO" id="GO:0008740">
    <property type="term" value="F:L-rhamnose isomerase activity"/>
    <property type="evidence" value="ECO:0007669"/>
    <property type="project" value="TreeGrafter"/>
</dbReference>
<sequence length="323" mass="36539">MKSKGFATGVWVFGACPDRFCPRGYKEGVPLEKALDAVASVPDLKGVMMHYPSPINEDTAEKVKRELDARGLSLASCEVDLFGDPVFALGSLMSEREGVRRRAIELAKRAMDMAEYFGAGVMNLWPGQDGFDYPFQIDYRAQWDLLIEALREIASHNPRVRLSLEYKLREPRTHSTISNAGVALFLAREVNLPNIGVTIDLGHSYNCKESPGNVVALLDRFGKLFALHLNDNFRDWDDDLAVGTVHFFENLEFLYYLYHSNYEGWLGLDIFPYREDGKTACQVSIENIKMMLSVVEKIDVATLRTYQKEADALGAFRYIRSLL</sequence>
<dbReference type="InterPro" id="IPR001998">
    <property type="entry name" value="Xylose_isomerase"/>
</dbReference>
<name>A0A7V3YH08_9BACT</name>
<dbReference type="EMBL" id="DTFV01000095">
    <property type="protein sequence ID" value="HGI30937.1"/>
    <property type="molecule type" value="Genomic_DNA"/>
</dbReference>